<accession>A0ABX0IHZ3</accession>
<evidence type="ECO:0000313" key="2">
    <source>
        <dbReference type="Proteomes" id="UP000636394"/>
    </source>
</evidence>
<protein>
    <submittedName>
        <fullName evidence="1">Minor capsid protein</fullName>
    </submittedName>
</protein>
<gene>
    <name evidence="1" type="ORF">GMI68_06660</name>
</gene>
<proteinExistence type="predicted"/>
<organism evidence="1 2">
    <name type="scientific">Xiamenia xianingshaonis</name>
    <dbReference type="NCBI Taxonomy" id="2682776"/>
    <lineage>
        <taxon>Bacteria</taxon>
        <taxon>Bacillati</taxon>
        <taxon>Actinomycetota</taxon>
        <taxon>Coriobacteriia</taxon>
        <taxon>Eggerthellales</taxon>
        <taxon>Eggerthellaceae</taxon>
        <taxon>Xiamenia</taxon>
    </lineage>
</organism>
<dbReference type="InterPro" id="IPR019612">
    <property type="entry name" value="Minor_capsid_put"/>
</dbReference>
<dbReference type="Proteomes" id="UP000636394">
    <property type="component" value="Unassembled WGS sequence"/>
</dbReference>
<dbReference type="Pfam" id="PF10665">
    <property type="entry name" value="Minor_capsid_1"/>
    <property type="match status" value="1"/>
</dbReference>
<evidence type="ECO:0000313" key="1">
    <source>
        <dbReference type="EMBL" id="NHM14446.1"/>
    </source>
</evidence>
<sequence length="108" mass="11917">MGAYMPIPRRLLAHDVEVRLPDGKGGYLEAVAVRRVAVQMRQSVCDDEHRSADAGAGVVFLDAVHTDPWMEIPAGARIDFGGSSYYVTSTQTYETVRGQVHHAEVEFK</sequence>
<keyword evidence="2" id="KW-1185">Reference proteome</keyword>
<dbReference type="EMBL" id="WPCR01000007">
    <property type="protein sequence ID" value="NHM14446.1"/>
    <property type="molecule type" value="Genomic_DNA"/>
</dbReference>
<reference evidence="1 2" key="1">
    <citation type="submission" date="2019-11" db="EMBL/GenBank/DDBJ databases">
        <title>Eggerthellaceae novel genus isolated from the rectal contents of marmort.</title>
        <authorList>
            <person name="Zhang G."/>
        </authorList>
    </citation>
    <scope>NUCLEOTIDE SEQUENCE [LARGE SCALE GENOMIC DNA]</scope>
    <source>
        <strain evidence="2">zg-886</strain>
    </source>
</reference>
<name>A0ABX0IHZ3_9ACTN</name>
<comment type="caution">
    <text evidence="1">The sequence shown here is derived from an EMBL/GenBank/DDBJ whole genome shotgun (WGS) entry which is preliminary data.</text>
</comment>